<feature type="transmembrane region" description="Helical" evidence="2">
    <location>
        <begin position="386"/>
        <end position="404"/>
    </location>
</feature>
<keyword evidence="2" id="KW-1133">Transmembrane helix</keyword>
<dbReference type="PANTHER" id="PTHR31685">
    <property type="entry name" value="INTEGRAL MEMBRANE PROTEIN (AFU_ORTHOLOGUE AFUA_6G12730)-RELATED"/>
    <property type="match status" value="1"/>
</dbReference>
<evidence type="ECO:0000259" key="3">
    <source>
        <dbReference type="Pfam" id="PF10355"/>
    </source>
</evidence>
<evidence type="ECO:0000313" key="5">
    <source>
        <dbReference type="Proteomes" id="UP001187682"/>
    </source>
</evidence>
<comment type="caution">
    <text evidence="4">The sequence shown here is derived from an EMBL/GenBank/DDBJ whole genome shotgun (WGS) entry which is preliminary data.</text>
</comment>
<feature type="region of interest" description="Disordered" evidence="1">
    <location>
        <begin position="283"/>
        <end position="303"/>
    </location>
</feature>
<name>A0AAE8SZE9_9PEZI</name>
<feature type="transmembrane region" description="Helical" evidence="2">
    <location>
        <begin position="354"/>
        <end position="374"/>
    </location>
</feature>
<keyword evidence="2" id="KW-0812">Transmembrane</keyword>
<evidence type="ECO:0000313" key="4">
    <source>
        <dbReference type="EMBL" id="SPO06809.1"/>
    </source>
</evidence>
<dbReference type="EMBL" id="ONZQ02000017">
    <property type="protein sequence ID" value="SPO06809.1"/>
    <property type="molecule type" value="Genomic_DNA"/>
</dbReference>
<dbReference type="AlphaFoldDB" id="A0AAE8SZE9"/>
<organism evidence="4 5">
    <name type="scientific">Cephalotrichum gorgonifer</name>
    <dbReference type="NCBI Taxonomy" id="2041049"/>
    <lineage>
        <taxon>Eukaryota</taxon>
        <taxon>Fungi</taxon>
        <taxon>Dikarya</taxon>
        <taxon>Ascomycota</taxon>
        <taxon>Pezizomycotina</taxon>
        <taxon>Sordariomycetes</taxon>
        <taxon>Hypocreomycetidae</taxon>
        <taxon>Microascales</taxon>
        <taxon>Microascaceae</taxon>
        <taxon>Cephalotrichum</taxon>
    </lineage>
</organism>
<dbReference type="PANTHER" id="PTHR31685:SF3">
    <property type="entry name" value="INTEGRAL MEMBRANE PROTEIN (AFU_ORTHOLOGUE AFUA_6G12730)"/>
    <property type="match status" value="1"/>
</dbReference>
<sequence length="450" mass="49782">MAAAQISHVLVGPMTTLFNRVSGRDEGKVGGYTLSPMREISDSLRDHDSTSGPSRRGSFDIEAAQDGIEDRDTSPDSRLYQEDLHESGFTSCDDTCYGEADSARALNHDPSAVSSKLFSQPTLPRTRRLILLAYDMMDRTILIVAFIAFCTGLVTYWGLFQGRSIFNGIAHWIKGGVFFWLGIFTLGRWCGCLAEIGWAWNSRPGTSKRQFWLSPEFVESSLVFFYGSTNIFLEHLGGWGQAWTARDLEHLAITVLFIGGGLCGMLVEYVRVKGLGEKKAKQQHMQTMPAWSETTPDERTEHRSNTTTYEDTTQHKLNGISINPLPALVIFLMGGSMASHEQDSMVSTMVHKQWGNLLGAASVARLLTYLLMYLKPPTSTSPSRPPTELLMSFCLISGGIIFMASSSDTIDGMLHYGIDVMALYTVTMGFTGILMAWIMALLALKGWASR</sequence>
<reference evidence="4" key="1">
    <citation type="submission" date="2018-03" db="EMBL/GenBank/DDBJ databases">
        <authorList>
            <person name="Guldener U."/>
        </authorList>
    </citation>
    <scope>NUCLEOTIDE SEQUENCE</scope>
</reference>
<feature type="transmembrane region" description="Helical" evidence="2">
    <location>
        <begin position="424"/>
        <end position="444"/>
    </location>
</feature>
<feature type="transmembrane region" description="Helical" evidence="2">
    <location>
        <begin position="317"/>
        <end position="334"/>
    </location>
</feature>
<proteinExistence type="predicted"/>
<evidence type="ECO:0000256" key="2">
    <source>
        <dbReference type="SAM" id="Phobius"/>
    </source>
</evidence>
<dbReference type="Proteomes" id="UP001187682">
    <property type="component" value="Unassembled WGS sequence"/>
</dbReference>
<feature type="transmembrane region" description="Helical" evidence="2">
    <location>
        <begin position="253"/>
        <end position="272"/>
    </location>
</feature>
<protein>
    <submittedName>
        <fullName evidence="4">Related to YTP1</fullName>
    </submittedName>
</protein>
<feature type="transmembrane region" description="Helical" evidence="2">
    <location>
        <begin position="212"/>
        <end position="233"/>
    </location>
</feature>
<keyword evidence="2" id="KW-0472">Membrane</keyword>
<gene>
    <name evidence="4" type="ORF">DNG_09503</name>
</gene>
<accession>A0AAE8SZE9</accession>
<feature type="transmembrane region" description="Helical" evidence="2">
    <location>
        <begin position="179"/>
        <end position="200"/>
    </location>
</feature>
<evidence type="ECO:0000256" key="1">
    <source>
        <dbReference type="SAM" id="MobiDB-lite"/>
    </source>
</evidence>
<feature type="region of interest" description="Disordered" evidence="1">
    <location>
        <begin position="38"/>
        <end position="77"/>
    </location>
</feature>
<dbReference type="Pfam" id="PF10355">
    <property type="entry name" value="Ytp1"/>
    <property type="match status" value="1"/>
</dbReference>
<feature type="transmembrane region" description="Helical" evidence="2">
    <location>
        <begin position="140"/>
        <end position="159"/>
    </location>
</feature>
<feature type="domain" description="Protein YTP1-like C-terminal" evidence="3">
    <location>
        <begin position="145"/>
        <end position="445"/>
    </location>
</feature>
<dbReference type="InterPro" id="IPR018827">
    <property type="entry name" value="YTP1_C"/>
</dbReference>
<keyword evidence="5" id="KW-1185">Reference proteome</keyword>
<feature type="compositionally biased region" description="Basic and acidic residues" evidence="1">
    <location>
        <begin position="39"/>
        <end position="49"/>
    </location>
</feature>
<feature type="compositionally biased region" description="Basic and acidic residues" evidence="1">
    <location>
        <begin position="68"/>
        <end position="77"/>
    </location>
</feature>